<dbReference type="CDD" id="cd14473">
    <property type="entry name" value="FERM_B-lobe"/>
    <property type="match status" value="1"/>
</dbReference>
<dbReference type="Pfam" id="PF18038">
    <property type="entry name" value="FERM_N_2"/>
    <property type="match status" value="1"/>
</dbReference>
<reference evidence="18" key="1">
    <citation type="submission" date="2020-11" db="EMBL/GenBank/DDBJ databases">
        <authorList>
            <person name="Tran Van P."/>
        </authorList>
    </citation>
    <scope>NUCLEOTIDE SEQUENCE</scope>
</reference>
<keyword evidence="15" id="KW-0829">Tyrosine-protein kinase</keyword>
<proteinExistence type="predicted"/>
<dbReference type="GO" id="GO:0030182">
    <property type="term" value="P:neuron differentiation"/>
    <property type="evidence" value="ECO:0007669"/>
    <property type="project" value="UniProtKB-ARBA"/>
</dbReference>
<dbReference type="PROSITE" id="PS50057">
    <property type="entry name" value="FERM_3"/>
    <property type="match status" value="1"/>
</dbReference>
<evidence type="ECO:0000256" key="16">
    <source>
        <dbReference type="ARBA" id="ARBA00023273"/>
    </source>
</evidence>
<evidence type="ECO:0000256" key="1">
    <source>
        <dbReference type="ARBA" id="ARBA00004246"/>
    </source>
</evidence>
<dbReference type="GO" id="GO:0005925">
    <property type="term" value="C:focal adhesion"/>
    <property type="evidence" value="ECO:0007669"/>
    <property type="project" value="UniProtKB-SubCell"/>
</dbReference>
<keyword evidence="11" id="KW-0418">Kinase</keyword>
<dbReference type="GO" id="GO:0008284">
    <property type="term" value="P:positive regulation of cell population proliferation"/>
    <property type="evidence" value="ECO:0007669"/>
    <property type="project" value="UniProtKB-ARBA"/>
</dbReference>
<dbReference type="SUPFAM" id="SSF47031">
    <property type="entry name" value="Second domain of FERM"/>
    <property type="match status" value="1"/>
</dbReference>
<evidence type="ECO:0000256" key="9">
    <source>
        <dbReference type="ARBA" id="ARBA00022679"/>
    </source>
</evidence>
<dbReference type="GO" id="GO:0004715">
    <property type="term" value="F:non-membrane spanning protein tyrosine kinase activity"/>
    <property type="evidence" value="ECO:0007669"/>
    <property type="project" value="UniProtKB-EC"/>
</dbReference>
<keyword evidence="9" id="KW-0808">Transferase</keyword>
<evidence type="ECO:0000256" key="6">
    <source>
        <dbReference type="ARBA" id="ARBA00022475"/>
    </source>
</evidence>
<keyword evidence="8" id="KW-0597">Phosphoprotein</keyword>
<dbReference type="Gene3D" id="2.30.29.30">
    <property type="entry name" value="Pleckstrin-homology domain (PH domain)/Phosphotyrosine-binding domain (PTB)"/>
    <property type="match status" value="1"/>
</dbReference>
<dbReference type="FunFam" id="1.20.80.10:FF:000004">
    <property type="entry name" value="Protein-tyrosine kinase 2-beta isoform 1"/>
    <property type="match status" value="1"/>
</dbReference>
<evidence type="ECO:0000256" key="12">
    <source>
        <dbReference type="ARBA" id="ARBA00022840"/>
    </source>
</evidence>
<dbReference type="PANTHER" id="PTHR46221:SF9">
    <property type="entry name" value="NON-SPECIFIC PROTEIN-TYROSINE KINASE"/>
    <property type="match status" value="1"/>
</dbReference>
<feature type="domain" description="FERM" evidence="17">
    <location>
        <begin position="106"/>
        <end position="423"/>
    </location>
</feature>
<keyword evidence="6" id="KW-1003">Cell membrane</keyword>
<dbReference type="GO" id="GO:0005886">
    <property type="term" value="C:plasma membrane"/>
    <property type="evidence" value="ECO:0007669"/>
    <property type="project" value="UniProtKB-SubCell"/>
</dbReference>
<dbReference type="InterPro" id="IPR014352">
    <property type="entry name" value="FERM/acyl-CoA-bd_prot_sf"/>
</dbReference>
<dbReference type="InterPro" id="IPR000299">
    <property type="entry name" value="FERM_domain"/>
</dbReference>
<dbReference type="SUPFAM" id="SSF54236">
    <property type="entry name" value="Ubiquitin-like"/>
    <property type="match status" value="1"/>
</dbReference>
<evidence type="ECO:0000256" key="13">
    <source>
        <dbReference type="ARBA" id="ARBA00022949"/>
    </source>
</evidence>
<dbReference type="InterPro" id="IPR041390">
    <property type="entry name" value="FADK_N"/>
</dbReference>
<evidence type="ECO:0000256" key="5">
    <source>
        <dbReference type="ARBA" id="ARBA00011903"/>
    </source>
</evidence>
<keyword evidence="14" id="KW-0472">Membrane</keyword>
<keyword evidence="13" id="KW-0965">Cell junction</keyword>
<dbReference type="InterPro" id="IPR049385">
    <property type="entry name" value="FAK1-like_FERM_C"/>
</dbReference>
<dbReference type="PANTHER" id="PTHR46221">
    <property type="entry name" value="FERM AND PDZ DOMAIN-CONTAINING PROTEIN FAMILY MEMBER"/>
    <property type="match status" value="1"/>
</dbReference>
<evidence type="ECO:0000256" key="14">
    <source>
        <dbReference type="ARBA" id="ARBA00023136"/>
    </source>
</evidence>
<gene>
    <name evidence="18" type="ORF">TGEB3V08_LOCUS6829</name>
</gene>
<dbReference type="GO" id="GO:0009887">
    <property type="term" value="P:animal organ morphogenesis"/>
    <property type="evidence" value="ECO:0007669"/>
    <property type="project" value="UniProtKB-ARBA"/>
</dbReference>
<evidence type="ECO:0000259" key="17">
    <source>
        <dbReference type="PROSITE" id="PS50057"/>
    </source>
</evidence>
<dbReference type="GO" id="GO:0042995">
    <property type="term" value="C:cell projection"/>
    <property type="evidence" value="ECO:0007669"/>
    <property type="project" value="UniProtKB-SubCell"/>
</dbReference>
<keyword evidence="12" id="KW-0067">ATP-binding</keyword>
<accession>A0A7R9K2K3</accession>
<evidence type="ECO:0000256" key="11">
    <source>
        <dbReference type="ARBA" id="ARBA00022777"/>
    </source>
</evidence>
<comment type="subcellular location">
    <subcellularLocation>
        <location evidence="1">Cell junction</location>
        <location evidence="1">Focal adhesion</location>
    </subcellularLocation>
    <subcellularLocation>
        <location evidence="3">Cell membrane</location>
        <topology evidence="3">Peripheral membrane protein</topology>
        <orientation evidence="3">Cytoplasmic side</orientation>
    </subcellularLocation>
    <subcellularLocation>
        <location evidence="2">Cell projection</location>
    </subcellularLocation>
    <subcellularLocation>
        <location evidence="4">Cytoplasm</location>
    </subcellularLocation>
</comment>
<keyword evidence="16" id="KW-0966">Cell projection</keyword>
<dbReference type="CDD" id="cd13190">
    <property type="entry name" value="FERM_C_FAK1"/>
    <property type="match status" value="1"/>
</dbReference>
<dbReference type="Gene3D" id="1.20.80.10">
    <property type="match status" value="1"/>
</dbReference>
<dbReference type="EMBL" id="OE841885">
    <property type="protein sequence ID" value="CAD7597637.1"/>
    <property type="molecule type" value="Genomic_DNA"/>
</dbReference>
<organism evidence="18">
    <name type="scientific">Timema genevievae</name>
    <name type="common">Walking stick</name>
    <dbReference type="NCBI Taxonomy" id="629358"/>
    <lineage>
        <taxon>Eukaryota</taxon>
        <taxon>Metazoa</taxon>
        <taxon>Ecdysozoa</taxon>
        <taxon>Arthropoda</taxon>
        <taxon>Hexapoda</taxon>
        <taxon>Insecta</taxon>
        <taxon>Pterygota</taxon>
        <taxon>Neoptera</taxon>
        <taxon>Polyneoptera</taxon>
        <taxon>Phasmatodea</taxon>
        <taxon>Timematodea</taxon>
        <taxon>Timematoidea</taxon>
        <taxon>Timematidae</taxon>
        <taxon>Timema</taxon>
    </lineage>
</organism>
<evidence type="ECO:0000256" key="4">
    <source>
        <dbReference type="ARBA" id="ARBA00004496"/>
    </source>
</evidence>
<name>A0A7R9K2K3_TIMGE</name>
<dbReference type="AlphaFoldDB" id="A0A7R9K2K3"/>
<dbReference type="InterPro" id="IPR011993">
    <property type="entry name" value="PH-like_dom_sf"/>
</dbReference>
<dbReference type="Pfam" id="PF21477">
    <property type="entry name" value="FERM_C_FAK1"/>
    <property type="match status" value="1"/>
</dbReference>
<evidence type="ECO:0000256" key="8">
    <source>
        <dbReference type="ARBA" id="ARBA00022553"/>
    </source>
</evidence>
<dbReference type="Pfam" id="PF00373">
    <property type="entry name" value="FERM_M"/>
    <property type="match status" value="1"/>
</dbReference>
<evidence type="ECO:0000256" key="2">
    <source>
        <dbReference type="ARBA" id="ARBA00004316"/>
    </source>
</evidence>
<dbReference type="GO" id="GO:0005524">
    <property type="term" value="F:ATP binding"/>
    <property type="evidence" value="ECO:0007669"/>
    <property type="project" value="UniProtKB-KW"/>
</dbReference>
<dbReference type="GO" id="GO:0005737">
    <property type="term" value="C:cytoplasm"/>
    <property type="evidence" value="ECO:0007669"/>
    <property type="project" value="UniProtKB-SubCell"/>
</dbReference>
<evidence type="ECO:0000256" key="10">
    <source>
        <dbReference type="ARBA" id="ARBA00022741"/>
    </source>
</evidence>
<evidence type="ECO:0000256" key="7">
    <source>
        <dbReference type="ARBA" id="ARBA00022490"/>
    </source>
</evidence>
<keyword evidence="7" id="KW-0963">Cytoplasm</keyword>
<protein>
    <recommendedName>
        <fullName evidence="5">non-specific protein-tyrosine kinase</fullName>
        <ecNumber evidence="5">2.7.10.2</ecNumber>
    </recommendedName>
</protein>
<evidence type="ECO:0000313" key="18">
    <source>
        <dbReference type="EMBL" id="CAD7597637.1"/>
    </source>
</evidence>
<dbReference type="InterPro" id="IPR019749">
    <property type="entry name" value="Band_41_domain"/>
</dbReference>
<dbReference type="SMART" id="SM00295">
    <property type="entry name" value="B41"/>
    <property type="match status" value="1"/>
</dbReference>
<dbReference type="InterPro" id="IPR019748">
    <property type="entry name" value="FERM_central"/>
</dbReference>
<dbReference type="EC" id="2.7.10.2" evidence="5"/>
<sequence length="545" mass="61130">MSLSYNLRHSVNKQVDRSTLSGSAVFKQWPAGKFPFLHNVNNVSRPTVTKHWSAYCASVDVLLITGCDCFSHEGDQQCLPQGTMNPPEGRCATPPISGSPDRLDKATLKVHLPNGGFNIVKFGDAIDVKGIINLITSRLSTGQRAYQHLYAMRLHHPGAGEVYWLHQDTTMYQVQEKYERKHPHSEWRYELRVRYLPQNLADLYDKDRVTFYYYYDQVRNDYLCADHTSLDQDIAVQLCCLEIRYFFKDMPQIALDKKSNLEYLEREVGLHKFLPRVVLDSMKPKALRKLIQQHFKKVAALSELDCMFKFFDLLRTHYRFDQEKFLCALGSGWSIPVELVIGPDLGISYMTHRATSPTRMAEFDRIQAIQTLVSDCDSHRKASVQLRVAGTSETLTITCPTLDVAESLADLIDGYCRLATNSTTSLWNRKGHVGKTVTIPRDSVTGHVGKTVTIPRDSVTGHVGKTVTIPRDSVTGHVGKTVTIPRDSVTGHVGKTVAIPRYSVTGHVGKNVTIPRDSVTGHVGKTVTIPRDSVTGHVGKDCDNS</sequence>
<dbReference type="InterPro" id="IPR035963">
    <property type="entry name" value="FERM_2"/>
</dbReference>
<evidence type="ECO:0000256" key="3">
    <source>
        <dbReference type="ARBA" id="ARBA00004413"/>
    </source>
</evidence>
<dbReference type="SUPFAM" id="SSF50729">
    <property type="entry name" value="PH domain-like"/>
    <property type="match status" value="1"/>
</dbReference>
<keyword evidence="10" id="KW-0547">Nucleotide-binding</keyword>
<dbReference type="InterPro" id="IPR041784">
    <property type="entry name" value="FAK1/PYK2_FERM_C"/>
</dbReference>
<dbReference type="InterPro" id="IPR029071">
    <property type="entry name" value="Ubiquitin-like_domsf"/>
</dbReference>
<evidence type="ECO:0000256" key="15">
    <source>
        <dbReference type="ARBA" id="ARBA00023137"/>
    </source>
</evidence>
<dbReference type="Gene3D" id="3.10.20.90">
    <property type="entry name" value="Phosphatidylinositol 3-kinase Catalytic Subunit, Chain A, domain 1"/>
    <property type="match status" value="1"/>
</dbReference>